<sequence>MMTATTNAQTDQVRIEIRRALAATPPNSWSLTECRRIVELLESFAAERRELVATARRDRCTVTRLKIPDWPKGAGP</sequence>
<dbReference type="AlphaFoldDB" id="A0A0E4H0A4"/>
<dbReference type="Proteomes" id="UP000199251">
    <property type="component" value="Unassembled WGS sequence"/>
</dbReference>
<reference evidence="1 2" key="1">
    <citation type="submission" date="2015-03" db="EMBL/GenBank/DDBJ databases">
        <authorList>
            <person name="Urmite Genomes"/>
        </authorList>
    </citation>
    <scope>NUCLEOTIDE SEQUENCE [LARGE SCALE GENOMIC DNA]</scope>
    <source>
        <strain evidence="1 2">CSUR P1491</strain>
    </source>
</reference>
<name>A0A0E4H0A4_MYCLN</name>
<dbReference type="STRING" id="141349.BN1232_02263"/>
<organism evidence="1 2">
    <name type="scientific">Mycobacterium lentiflavum</name>
    <dbReference type="NCBI Taxonomy" id="141349"/>
    <lineage>
        <taxon>Bacteria</taxon>
        <taxon>Bacillati</taxon>
        <taxon>Actinomycetota</taxon>
        <taxon>Actinomycetes</taxon>
        <taxon>Mycobacteriales</taxon>
        <taxon>Mycobacteriaceae</taxon>
        <taxon>Mycobacterium</taxon>
        <taxon>Mycobacterium simiae complex</taxon>
    </lineage>
</organism>
<accession>A0A0E4H0A4</accession>
<evidence type="ECO:0000313" key="1">
    <source>
        <dbReference type="EMBL" id="CQD11980.1"/>
    </source>
</evidence>
<proteinExistence type="predicted"/>
<protein>
    <submittedName>
        <fullName evidence="1">Uncharacterized protein</fullName>
    </submittedName>
</protein>
<dbReference type="EMBL" id="CTEE01000001">
    <property type="protein sequence ID" value="CQD11980.1"/>
    <property type="molecule type" value="Genomic_DNA"/>
</dbReference>
<gene>
    <name evidence="1" type="ORF">BN1232_02263</name>
</gene>
<evidence type="ECO:0000313" key="2">
    <source>
        <dbReference type="Proteomes" id="UP000199251"/>
    </source>
</evidence>